<feature type="compositionally biased region" description="Low complexity" evidence="2">
    <location>
        <begin position="327"/>
        <end position="339"/>
    </location>
</feature>
<keyword evidence="5" id="KW-1185">Reference proteome</keyword>
<dbReference type="InterPro" id="IPR000953">
    <property type="entry name" value="Chromo/chromo_shadow_dom"/>
</dbReference>
<feature type="compositionally biased region" description="Low complexity" evidence="2">
    <location>
        <begin position="532"/>
        <end position="542"/>
    </location>
</feature>
<gene>
    <name evidence="4" type="ORF">N7458_011136</name>
</gene>
<dbReference type="CDD" id="cd18966">
    <property type="entry name" value="chromodomain"/>
    <property type="match status" value="1"/>
</dbReference>
<feature type="compositionally biased region" description="Basic and acidic residues" evidence="2">
    <location>
        <begin position="472"/>
        <end position="502"/>
    </location>
</feature>
<feature type="compositionally biased region" description="Low complexity" evidence="2">
    <location>
        <begin position="450"/>
        <end position="459"/>
    </location>
</feature>
<feature type="region of interest" description="Disordered" evidence="2">
    <location>
        <begin position="1278"/>
        <end position="1353"/>
    </location>
</feature>
<dbReference type="PANTHER" id="PTHR48125">
    <property type="entry name" value="LP07818P1"/>
    <property type="match status" value="1"/>
</dbReference>
<evidence type="ECO:0000256" key="1">
    <source>
        <dbReference type="ARBA" id="ARBA00011353"/>
    </source>
</evidence>
<reference evidence="4" key="2">
    <citation type="journal article" date="2023" name="IMA Fungus">
        <title>Comparative genomic study of the Penicillium genus elucidates a diverse pangenome and 15 lateral gene transfer events.</title>
        <authorList>
            <person name="Petersen C."/>
            <person name="Sorensen T."/>
            <person name="Nielsen M.R."/>
            <person name="Sondergaard T.E."/>
            <person name="Sorensen J.L."/>
            <person name="Fitzpatrick D.A."/>
            <person name="Frisvad J.C."/>
            <person name="Nielsen K.L."/>
        </authorList>
    </citation>
    <scope>NUCLEOTIDE SEQUENCE</scope>
    <source>
        <strain evidence="4">IBT 16125</strain>
    </source>
</reference>
<proteinExistence type="predicted"/>
<dbReference type="Proteomes" id="UP001213681">
    <property type="component" value="Unassembled WGS sequence"/>
</dbReference>
<dbReference type="EMBL" id="JAPVEA010000008">
    <property type="protein sequence ID" value="KAJ5440138.1"/>
    <property type="molecule type" value="Genomic_DNA"/>
</dbReference>
<dbReference type="RefSeq" id="XP_056763367.1">
    <property type="nucleotide sequence ID" value="XM_056914518.1"/>
</dbReference>
<feature type="region of interest" description="Disordered" evidence="2">
    <location>
        <begin position="1"/>
        <end position="34"/>
    </location>
</feature>
<feature type="compositionally biased region" description="Low complexity" evidence="2">
    <location>
        <begin position="874"/>
        <end position="887"/>
    </location>
</feature>
<feature type="compositionally biased region" description="Polar residues" evidence="2">
    <location>
        <begin position="818"/>
        <end position="830"/>
    </location>
</feature>
<dbReference type="Pfam" id="PF00385">
    <property type="entry name" value="Chromo"/>
    <property type="match status" value="1"/>
</dbReference>
<feature type="compositionally biased region" description="Low complexity" evidence="2">
    <location>
        <begin position="181"/>
        <end position="195"/>
    </location>
</feature>
<evidence type="ECO:0000313" key="4">
    <source>
        <dbReference type="EMBL" id="KAJ5440138.1"/>
    </source>
</evidence>
<dbReference type="InterPro" id="IPR023780">
    <property type="entry name" value="Chromo_domain"/>
</dbReference>
<feature type="compositionally biased region" description="Low complexity" evidence="2">
    <location>
        <begin position="10"/>
        <end position="23"/>
    </location>
</feature>
<feature type="region of interest" description="Disordered" evidence="2">
    <location>
        <begin position="818"/>
        <end position="918"/>
    </location>
</feature>
<feature type="compositionally biased region" description="Polar residues" evidence="2">
    <location>
        <begin position="206"/>
        <end position="226"/>
    </location>
</feature>
<feature type="region of interest" description="Disordered" evidence="2">
    <location>
        <begin position="105"/>
        <end position="591"/>
    </location>
</feature>
<evidence type="ECO:0000256" key="2">
    <source>
        <dbReference type="SAM" id="MobiDB-lite"/>
    </source>
</evidence>
<accession>A0AAD6C1J0</accession>
<dbReference type="InterPro" id="IPR016197">
    <property type="entry name" value="Chromo-like_dom_sf"/>
</dbReference>
<sequence>MEADTEMRDAATLSDADSLASTAPSEQDSEYEVEEILAERSSHQTGKKKFLLKWAHYPIDRATWEPAEMFLEMDDTMLTWKEKRRRVAAGMEQDFDVDIWRRAKHDRERETRRRKEARRRKRAERAARKNDKPLPPSVSNGLPDSRESSSDAPLMQASRASSPDVPLIRTSAIFHKPGQRSSSFASDISSLFVSSDDPEPESHSSKGSLPPSTLPTAQSLQDSSFNRLRVGLGPQSSSKPSKIEPGPPEIPRSQPSQDFAIPAKKTQPTQPTQPLPQTSESAETSRASHPVTEISKTATSKLDKASDKGPSQNTGDIPATGAKQTRESQSQRSQTSSSQPAKQLALGPLYTAFAPHKSKDPEPDITQLDLRKPTEFPARTAAGVPVPFAKMTASDSYRRGSQGGIKTTAASSRASLTGSSEAHGPPSQAPRVPQTERLGRSPPISPRGPPLRFGDSYRPSRSRRSPPPRRPGPRERSPDSRRRSDSRSRSPDRSSRPREARQRSPVSRRRSPDHHRAADCYRPAPSPFVTVTRPKSASTSTRSPPPPLVPIPATITDTRNDTPVNGDALVLSARPSSPSKEPPMSAKDQIKRMPIGKREPGCMTFRKNNYFVNRGEVLAHIYFGTEKHLVGAVRLCGLTAEVKDDLLAAKDAGGRTTRFEMWFKDVCTPDQYATLCQAEESVGGSNRVLRTCWMEGFADTNPELFQMSELLRWENKVGIYYPPRNVGYVWLAYSPKSPEFTYLTQPYPDIDPWVPIRLAVRTPLPSLDSVKNVNLRQLLGPRQLQSPALAMVPYGPSNPAPTGAPGSLDEIVRRLAQTSSPSNLDRSIQSPVAGPPDGLAFDGEPARESESARPTALAQATSTPADPRIRRLLPGATGTQQPPQGQASPVGDGLDKSNKEHPQDANTRVPFDPMDTEPDKTVPIHAVSFNAATQNSAMNQLADPNSMLSEYFEHNLKLNFKELANVNGKRDGPQADVFFLHIPEGEEAQNDCTLLKAWLETKGAMIWSDWARFVKNSSKCNVILFHESFGRYDALRPNIRDALGSSSMGFWTFRISRPLDYPDVRYCQQGVYFQRIFNRGGAYLLTEDVLLCLKEAIVIVYFFHTISRSNPGLWKLACWPNLIERLEERLEDSSVPKDEQKLLFTLGFLIRKCNSIDPELPSFHPDSLDPTNLDSANNNVVSLKVAGYGERSADATPNLPADLTQTERNADHLAEAFAGWTIENAARLRKSNIISNCKNEVLLKRWAAWGHVTLYSVESFIEKYKINVNDMLDRIQTKLNKPRKPSKPSQSGPSSDKAHADFSSPTQTPQTPMVGGGVPTPKEPHVDPSTQRRPSEWKAPQPQEGHQYQAPYR</sequence>
<dbReference type="Gene3D" id="2.40.50.40">
    <property type="match status" value="1"/>
</dbReference>
<reference evidence="4" key="1">
    <citation type="submission" date="2022-12" db="EMBL/GenBank/DDBJ databases">
        <authorList>
            <person name="Petersen C."/>
        </authorList>
    </citation>
    <scope>NUCLEOTIDE SEQUENCE</scope>
    <source>
        <strain evidence="4">IBT 16125</strain>
    </source>
</reference>
<feature type="compositionally biased region" description="Basic and acidic residues" evidence="2">
    <location>
        <begin position="893"/>
        <end position="903"/>
    </location>
</feature>
<comment type="caution">
    <text evidence="4">The sequence shown here is derived from an EMBL/GenBank/DDBJ whole genome shotgun (WGS) entry which is preliminary data.</text>
</comment>
<feature type="compositionally biased region" description="Basic residues" evidence="2">
    <location>
        <begin position="114"/>
        <end position="123"/>
    </location>
</feature>
<dbReference type="SUPFAM" id="SSF54160">
    <property type="entry name" value="Chromo domain-like"/>
    <property type="match status" value="1"/>
</dbReference>
<dbReference type="GO" id="GO:0006338">
    <property type="term" value="P:chromatin remodeling"/>
    <property type="evidence" value="ECO:0007669"/>
    <property type="project" value="UniProtKB-ARBA"/>
</dbReference>
<dbReference type="GeneID" id="81604761"/>
<dbReference type="PROSITE" id="PS50013">
    <property type="entry name" value="CHROMO_2"/>
    <property type="match status" value="1"/>
</dbReference>
<dbReference type="PANTHER" id="PTHR48125:SF10">
    <property type="entry name" value="OS12G0136300 PROTEIN"/>
    <property type="match status" value="1"/>
</dbReference>
<evidence type="ECO:0000259" key="3">
    <source>
        <dbReference type="PROSITE" id="PS50013"/>
    </source>
</evidence>
<dbReference type="SMART" id="SM00298">
    <property type="entry name" value="CHROMO"/>
    <property type="match status" value="1"/>
</dbReference>
<protein>
    <recommendedName>
        <fullName evidence="3">Chromo domain-containing protein</fullName>
    </recommendedName>
</protein>
<name>A0AAD6C1J0_9EURO</name>
<evidence type="ECO:0000313" key="5">
    <source>
        <dbReference type="Proteomes" id="UP001213681"/>
    </source>
</evidence>
<feature type="compositionally biased region" description="Polar residues" evidence="2">
    <location>
        <begin position="404"/>
        <end position="420"/>
    </location>
</feature>
<comment type="subunit">
    <text evidence="1">Component of the NuA4 histone acetyltransferase complex.</text>
</comment>
<feature type="domain" description="Chromo" evidence="3">
    <location>
        <begin position="31"/>
        <end position="92"/>
    </location>
</feature>
<feature type="compositionally biased region" description="Low complexity" evidence="2">
    <location>
        <begin position="266"/>
        <end position="278"/>
    </location>
</feature>
<organism evidence="4 5">
    <name type="scientific">Penicillium daleae</name>
    <dbReference type="NCBI Taxonomy" id="63821"/>
    <lineage>
        <taxon>Eukaryota</taxon>
        <taxon>Fungi</taxon>
        <taxon>Dikarya</taxon>
        <taxon>Ascomycota</taxon>
        <taxon>Pezizomycotina</taxon>
        <taxon>Eurotiomycetes</taxon>
        <taxon>Eurotiomycetidae</taxon>
        <taxon>Eurotiales</taxon>
        <taxon>Aspergillaceae</taxon>
        <taxon>Penicillium</taxon>
    </lineage>
</organism>